<reference evidence="4" key="2">
    <citation type="submission" date="2025-08" db="UniProtKB">
        <authorList>
            <consortium name="Ensembl"/>
        </authorList>
    </citation>
    <scope>IDENTIFICATION</scope>
</reference>
<keyword evidence="1" id="KW-0175">Coiled coil</keyword>
<feature type="compositionally biased region" description="Polar residues" evidence="2">
    <location>
        <begin position="609"/>
        <end position="620"/>
    </location>
</feature>
<dbReference type="PANTHER" id="PTHR46349">
    <property type="entry name" value="CINGULIN-LIKE PROTEIN 1-RELATED"/>
    <property type="match status" value="1"/>
</dbReference>
<sequence>RFSEPWQGFLAQRKGGSDGSIRKEKLEDLQKQLERYKKELEQAQDELAAEQMAREVAESRLRLQEDQLAHLQEEDVTDLQAQLAEATVLYQRQEEVLHQRERELTALKGVLKEEVECHDKEMEALREQFSQDMKNLRKTMEEFTQNCSGTSNSLNLPSIFKIFKTKKLKKSRLEKEKVDASLKDLQNKKPVSDDANALKEENIRLKDRLARMKNEQSRLQSSVPRSSDAEEELEALEDENRSLKSQLEEAKRGATRLSKERDDLTRRLEERDLEREALRRGKSDLEEQKRLLDRSLEKINKEMELMMGDSRQSVATLQTQLDEFRERSRKDLLEAQRNSKDRLAELQRAQNNLKAQQEEVSRLKKELLTCSEERDSAQLERDLLNNRLKHLENELESEKSSHSDRGREIRGLEDKIKTLEIELDEEKSGVELLNDRITRSRDQVDQLRSELMQERSERHDLEMDKSALERQQVKELKSRLADMEGQSRPTAGITLLENKIQELEERLRSEEREKTSIQASQRRAERKLKELNATLDQERSQHIEQRDQLTLRVKALKRQLDESEGEVERLEGVRRKVLRDLEEQQELQEALQAKVAALENDLKRKSQQTHRTALTSSVLSSDEEDGL</sequence>
<name>A0A096LUD2_POEFO</name>
<evidence type="ECO:0000313" key="4">
    <source>
        <dbReference type="Ensembl" id="ENSPFOP00000022773.1"/>
    </source>
</evidence>
<accession>A0A096LUD2</accession>
<dbReference type="InterPro" id="IPR002928">
    <property type="entry name" value="Myosin_tail"/>
</dbReference>
<dbReference type="GO" id="GO:0000226">
    <property type="term" value="P:microtubule cytoskeleton organization"/>
    <property type="evidence" value="ECO:0007669"/>
    <property type="project" value="TreeGrafter"/>
</dbReference>
<feature type="region of interest" description="Disordered" evidence="2">
    <location>
        <begin position="212"/>
        <end position="263"/>
    </location>
</feature>
<feature type="domain" description="Myosin tail" evidence="3">
    <location>
        <begin position="261"/>
        <end position="602"/>
    </location>
</feature>
<dbReference type="Pfam" id="PF01576">
    <property type="entry name" value="Myosin_tail_1"/>
    <property type="match status" value="1"/>
</dbReference>
<evidence type="ECO:0000259" key="3">
    <source>
        <dbReference type="Pfam" id="PF01576"/>
    </source>
</evidence>
<reference evidence="5" key="1">
    <citation type="submission" date="2013-10" db="EMBL/GenBank/DDBJ databases">
        <authorList>
            <person name="Schartl M."/>
            <person name="Warren W."/>
        </authorList>
    </citation>
    <scope>NUCLEOTIDE SEQUENCE [LARGE SCALE GENOMIC DNA]</scope>
    <source>
        <strain evidence="5">female</strain>
    </source>
</reference>
<feature type="region of interest" description="Disordered" evidence="2">
    <location>
        <begin position="1"/>
        <end position="23"/>
    </location>
</feature>
<dbReference type="AlphaFoldDB" id="A0A096LUD2"/>
<reference evidence="4" key="3">
    <citation type="submission" date="2025-09" db="UniProtKB">
        <authorList>
            <consortium name="Ensembl"/>
        </authorList>
    </citation>
    <scope>IDENTIFICATION</scope>
</reference>
<organism evidence="4 5">
    <name type="scientific">Poecilia formosa</name>
    <name type="common">Amazon molly</name>
    <name type="synonym">Limia formosa</name>
    <dbReference type="NCBI Taxonomy" id="48698"/>
    <lineage>
        <taxon>Eukaryota</taxon>
        <taxon>Metazoa</taxon>
        <taxon>Chordata</taxon>
        <taxon>Craniata</taxon>
        <taxon>Vertebrata</taxon>
        <taxon>Euteleostomi</taxon>
        <taxon>Actinopterygii</taxon>
        <taxon>Neopterygii</taxon>
        <taxon>Teleostei</taxon>
        <taxon>Neoteleostei</taxon>
        <taxon>Acanthomorphata</taxon>
        <taxon>Ovalentaria</taxon>
        <taxon>Atherinomorphae</taxon>
        <taxon>Cyprinodontiformes</taxon>
        <taxon>Poeciliidae</taxon>
        <taxon>Poeciliinae</taxon>
        <taxon>Poecilia</taxon>
    </lineage>
</organism>
<dbReference type="GO" id="GO:0008017">
    <property type="term" value="F:microtubule binding"/>
    <property type="evidence" value="ECO:0007669"/>
    <property type="project" value="TreeGrafter"/>
</dbReference>
<evidence type="ECO:0000256" key="2">
    <source>
        <dbReference type="SAM" id="MobiDB-lite"/>
    </source>
</evidence>
<dbReference type="PANTHER" id="PTHR46349:SF5">
    <property type="entry name" value="CINGULIN"/>
    <property type="match status" value="1"/>
</dbReference>
<proteinExistence type="predicted"/>
<feature type="region of interest" description="Disordered" evidence="2">
    <location>
        <begin position="602"/>
        <end position="627"/>
    </location>
</feature>
<dbReference type="GeneTree" id="ENSGT00940000154489"/>
<dbReference type="GO" id="GO:0016459">
    <property type="term" value="C:myosin complex"/>
    <property type="evidence" value="ECO:0007669"/>
    <property type="project" value="InterPro"/>
</dbReference>
<evidence type="ECO:0000313" key="5">
    <source>
        <dbReference type="Proteomes" id="UP000028760"/>
    </source>
</evidence>
<dbReference type="EMBL" id="AYCK01029299">
    <property type="status" value="NOT_ANNOTATED_CDS"/>
    <property type="molecule type" value="Genomic_DNA"/>
</dbReference>
<dbReference type="Proteomes" id="UP000028760">
    <property type="component" value="Unassembled WGS sequence"/>
</dbReference>
<dbReference type="Ensembl" id="ENSPFOT00000027319.1">
    <property type="protein sequence ID" value="ENSPFOP00000022773.1"/>
    <property type="gene ID" value="ENSPFOG00000001242.2"/>
</dbReference>
<evidence type="ECO:0000256" key="1">
    <source>
        <dbReference type="ARBA" id="ARBA00023054"/>
    </source>
</evidence>
<protein>
    <submittedName>
        <fullName evidence="4">Cingulin b</fullName>
    </submittedName>
</protein>
<dbReference type="GO" id="GO:0005923">
    <property type="term" value="C:bicellular tight junction"/>
    <property type="evidence" value="ECO:0007669"/>
    <property type="project" value="TreeGrafter"/>
</dbReference>
<feature type="compositionally biased region" description="Basic and acidic residues" evidence="2">
    <location>
        <begin position="238"/>
        <end position="263"/>
    </location>
</feature>
<keyword evidence="5" id="KW-1185">Reference proteome</keyword>